<evidence type="ECO:0000259" key="3">
    <source>
        <dbReference type="PROSITE" id="PS50158"/>
    </source>
</evidence>
<dbReference type="Proteomes" id="UP001287356">
    <property type="component" value="Unassembled WGS sequence"/>
</dbReference>
<reference evidence="4" key="2">
    <citation type="submission" date="2023-06" db="EMBL/GenBank/DDBJ databases">
        <authorList>
            <consortium name="Lawrence Berkeley National Laboratory"/>
            <person name="Haridas S."/>
            <person name="Hensen N."/>
            <person name="Bonometti L."/>
            <person name="Westerberg I."/>
            <person name="Brannstrom I.O."/>
            <person name="Guillou S."/>
            <person name="Cros-Aarteil S."/>
            <person name="Calhoun S."/>
            <person name="Kuo A."/>
            <person name="Mondo S."/>
            <person name="Pangilinan J."/>
            <person name="Riley R."/>
            <person name="Labutti K."/>
            <person name="Andreopoulos B."/>
            <person name="Lipzen A."/>
            <person name="Chen C."/>
            <person name="Yanf M."/>
            <person name="Daum C."/>
            <person name="Ng V."/>
            <person name="Clum A."/>
            <person name="Steindorff A."/>
            <person name="Ohm R."/>
            <person name="Martin F."/>
            <person name="Silar P."/>
            <person name="Natvig D."/>
            <person name="Lalanne C."/>
            <person name="Gautier V."/>
            <person name="Ament-Velasquez S.L."/>
            <person name="Kruys A."/>
            <person name="Hutchinson M.I."/>
            <person name="Powell A.J."/>
            <person name="Barry K."/>
            <person name="Miller A.N."/>
            <person name="Grigoriev I.V."/>
            <person name="Debuchy R."/>
            <person name="Gladieux P."/>
            <person name="Thoren M.H."/>
            <person name="Johannesson H."/>
        </authorList>
    </citation>
    <scope>NUCLEOTIDE SEQUENCE</scope>
    <source>
        <strain evidence="4">CBS 958.72</strain>
    </source>
</reference>
<reference evidence="4" key="1">
    <citation type="journal article" date="2023" name="Mol. Phylogenet. Evol.">
        <title>Genome-scale phylogeny and comparative genomics of the fungal order Sordariales.</title>
        <authorList>
            <person name="Hensen N."/>
            <person name="Bonometti L."/>
            <person name="Westerberg I."/>
            <person name="Brannstrom I.O."/>
            <person name="Guillou S."/>
            <person name="Cros-Aarteil S."/>
            <person name="Calhoun S."/>
            <person name="Haridas S."/>
            <person name="Kuo A."/>
            <person name="Mondo S."/>
            <person name="Pangilinan J."/>
            <person name="Riley R."/>
            <person name="LaButti K."/>
            <person name="Andreopoulos B."/>
            <person name="Lipzen A."/>
            <person name="Chen C."/>
            <person name="Yan M."/>
            <person name="Daum C."/>
            <person name="Ng V."/>
            <person name="Clum A."/>
            <person name="Steindorff A."/>
            <person name="Ohm R.A."/>
            <person name="Martin F."/>
            <person name="Silar P."/>
            <person name="Natvig D.O."/>
            <person name="Lalanne C."/>
            <person name="Gautier V."/>
            <person name="Ament-Velasquez S.L."/>
            <person name="Kruys A."/>
            <person name="Hutchinson M.I."/>
            <person name="Powell A.J."/>
            <person name="Barry K."/>
            <person name="Miller A.N."/>
            <person name="Grigoriev I.V."/>
            <person name="Debuchy R."/>
            <person name="Gladieux P."/>
            <person name="Hiltunen Thoren M."/>
            <person name="Johannesson H."/>
        </authorList>
    </citation>
    <scope>NUCLEOTIDE SEQUENCE</scope>
    <source>
        <strain evidence="4">CBS 958.72</strain>
    </source>
</reference>
<dbReference type="Gene3D" id="4.10.60.10">
    <property type="entry name" value="Zinc finger, CCHC-type"/>
    <property type="match status" value="1"/>
</dbReference>
<dbReference type="InterPro" id="IPR036875">
    <property type="entry name" value="Znf_CCHC_sf"/>
</dbReference>
<feature type="domain" description="CCHC-type" evidence="3">
    <location>
        <begin position="97"/>
        <end position="110"/>
    </location>
</feature>
<organism evidence="4 5">
    <name type="scientific">Lasiosphaeria ovina</name>
    <dbReference type="NCBI Taxonomy" id="92902"/>
    <lineage>
        <taxon>Eukaryota</taxon>
        <taxon>Fungi</taxon>
        <taxon>Dikarya</taxon>
        <taxon>Ascomycota</taxon>
        <taxon>Pezizomycotina</taxon>
        <taxon>Sordariomycetes</taxon>
        <taxon>Sordariomycetidae</taxon>
        <taxon>Sordariales</taxon>
        <taxon>Lasiosphaeriaceae</taxon>
        <taxon>Lasiosphaeria</taxon>
    </lineage>
</organism>
<proteinExistence type="predicted"/>
<dbReference type="GO" id="GO:0003676">
    <property type="term" value="F:nucleic acid binding"/>
    <property type="evidence" value="ECO:0007669"/>
    <property type="project" value="InterPro"/>
</dbReference>
<gene>
    <name evidence="4" type="ORF">B0T24DRAFT_204147</name>
</gene>
<dbReference type="EMBL" id="JAULSN010000003">
    <property type="protein sequence ID" value="KAK3375604.1"/>
    <property type="molecule type" value="Genomic_DNA"/>
</dbReference>
<keyword evidence="5" id="KW-1185">Reference proteome</keyword>
<name>A0AAE0KFM7_9PEZI</name>
<keyword evidence="1" id="KW-0862">Zinc</keyword>
<dbReference type="InterPro" id="IPR001878">
    <property type="entry name" value="Znf_CCHC"/>
</dbReference>
<dbReference type="GO" id="GO:0008270">
    <property type="term" value="F:zinc ion binding"/>
    <property type="evidence" value="ECO:0007669"/>
    <property type="project" value="UniProtKB-KW"/>
</dbReference>
<dbReference type="Pfam" id="PF00098">
    <property type="entry name" value="zf-CCHC"/>
    <property type="match status" value="1"/>
</dbReference>
<keyword evidence="1" id="KW-0479">Metal-binding</keyword>
<dbReference type="PROSITE" id="PS50158">
    <property type="entry name" value="ZF_CCHC"/>
    <property type="match status" value="1"/>
</dbReference>
<evidence type="ECO:0000256" key="2">
    <source>
        <dbReference type="SAM" id="Phobius"/>
    </source>
</evidence>
<comment type="caution">
    <text evidence="4">The sequence shown here is derived from an EMBL/GenBank/DDBJ whole genome shotgun (WGS) entry which is preliminary data.</text>
</comment>
<accession>A0AAE0KFM7</accession>
<keyword evidence="2" id="KW-0472">Membrane</keyword>
<feature type="transmembrane region" description="Helical" evidence="2">
    <location>
        <begin position="12"/>
        <end position="33"/>
    </location>
</feature>
<protein>
    <recommendedName>
        <fullName evidence="3">CCHC-type domain-containing protein</fullName>
    </recommendedName>
</protein>
<evidence type="ECO:0000313" key="4">
    <source>
        <dbReference type="EMBL" id="KAK3375604.1"/>
    </source>
</evidence>
<evidence type="ECO:0000313" key="5">
    <source>
        <dbReference type="Proteomes" id="UP001287356"/>
    </source>
</evidence>
<sequence length="149" mass="16401">MVPSVPLFPLPFIFSASLLGTTSSGVVLFWSLLVTKSKVETKVVVAGCRERELDRTGQEQDPEQELGTVTLLFLQPPPPEEEYNPYEIMSSLSRRACYKCGELGHHAEACSSPHRLCYNCKQPTCQIMNRTNALCLAAPRPSSATTAKV</sequence>
<keyword evidence="2" id="KW-1133">Transmembrane helix</keyword>
<keyword evidence="2" id="KW-0812">Transmembrane</keyword>
<dbReference type="AlphaFoldDB" id="A0AAE0KFM7"/>
<keyword evidence="1" id="KW-0863">Zinc-finger</keyword>
<dbReference type="SUPFAM" id="SSF57756">
    <property type="entry name" value="Retrovirus zinc finger-like domains"/>
    <property type="match status" value="1"/>
</dbReference>
<evidence type="ECO:0000256" key="1">
    <source>
        <dbReference type="PROSITE-ProRule" id="PRU00047"/>
    </source>
</evidence>